<proteinExistence type="predicted"/>
<protein>
    <submittedName>
        <fullName evidence="2">Uncharacterized protein</fullName>
    </submittedName>
</protein>
<dbReference type="AlphaFoldDB" id="A0AA37GW69"/>
<dbReference type="Proteomes" id="UP001055172">
    <property type="component" value="Unassembled WGS sequence"/>
</dbReference>
<evidence type="ECO:0000256" key="1">
    <source>
        <dbReference type="SAM" id="MobiDB-lite"/>
    </source>
</evidence>
<evidence type="ECO:0000313" key="2">
    <source>
        <dbReference type="EMBL" id="GJC88454.1"/>
    </source>
</evidence>
<name>A0AA37GW69_9PEZI</name>
<comment type="caution">
    <text evidence="2">The sequence shown here is derived from an EMBL/GenBank/DDBJ whole genome shotgun (WGS) entry which is preliminary data.</text>
</comment>
<accession>A0AA37GW69</accession>
<organism evidence="2 3">
    <name type="scientific">Colletotrichum liriopes</name>
    <dbReference type="NCBI Taxonomy" id="708192"/>
    <lineage>
        <taxon>Eukaryota</taxon>
        <taxon>Fungi</taxon>
        <taxon>Dikarya</taxon>
        <taxon>Ascomycota</taxon>
        <taxon>Pezizomycotina</taxon>
        <taxon>Sordariomycetes</taxon>
        <taxon>Hypocreomycetidae</taxon>
        <taxon>Glomerellales</taxon>
        <taxon>Glomerellaceae</taxon>
        <taxon>Colletotrichum</taxon>
        <taxon>Colletotrichum spaethianum species complex</taxon>
    </lineage>
</organism>
<evidence type="ECO:0000313" key="3">
    <source>
        <dbReference type="Proteomes" id="UP001055172"/>
    </source>
</evidence>
<reference evidence="2 3" key="1">
    <citation type="submission" date="2021-07" db="EMBL/GenBank/DDBJ databases">
        <title>Genome data of Colletotrichum spaethianum.</title>
        <authorList>
            <person name="Utami Y.D."/>
            <person name="Hiruma K."/>
        </authorList>
    </citation>
    <scope>NUCLEOTIDE SEQUENCE [LARGE SCALE GENOMIC DNA]</scope>
    <source>
        <strain evidence="2 3">MAFF 242679</strain>
    </source>
</reference>
<feature type="region of interest" description="Disordered" evidence="1">
    <location>
        <begin position="1"/>
        <end position="35"/>
    </location>
</feature>
<sequence>MDPSCAPTMVHSASSSCTDSWSTGHAETFDRDDADNDIVWEQDSDDILTVPKLEPLDDDFKLDDVKEAP</sequence>
<feature type="compositionally biased region" description="Low complexity" evidence="1">
    <location>
        <begin position="12"/>
        <end position="22"/>
    </location>
</feature>
<dbReference type="EMBL" id="BPPX01000033">
    <property type="protein sequence ID" value="GJC88454.1"/>
    <property type="molecule type" value="Genomic_DNA"/>
</dbReference>
<keyword evidence="3" id="KW-1185">Reference proteome</keyword>
<gene>
    <name evidence="2" type="ORF">ColLi_11292</name>
</gene>